<evidence type="ECO:0000313" key="1">
    <source>
        <dbReference type="EnsemblMetazoa" id="AALB014261-PA"/>
    </source>
</evidence>
<dbReference type="EnsemblMetazoa" id="AALB014261-RA">
    <property type="protein sequence ID" value="AALB014261-PA"/>
    <property type="gene ID" value="AALB014261"/>
</dbReference>
<keyword evidence="2" id="KW-1185">Reference proteome</keyword>
<reference evidence="1" key="2">
    <citation type="submission" date="2022-08" db="UniProtKB">
        <authorList>
            <consortium name="EnsemblMetazoa"/>
        </authorList>
    </citation>
    <scope>IDENTIFICATION</scope>
    <source>
        <strain evidence="1">STECLA/ALBI9_A</strain>
    </source>
</reference>
<proteinExistence type="predicted"/>
<reference evidence="1 2" key="1">
    <citation type="journal article" date="2017" name="G3 (Bethesda)">
        <title>The Physical Genome Mapping of Anopheles albimanus Corrected Scaffold Misassemblies and Identified Interarm Rearrangements in Genus Anopheles.</title>
        <authorList>
            <person name="Artemov G.N."/>
            <person name="Peery A.N."/>
            <person name="Jiang X."/>
            <person name="Tu Z."/>
            <person name="Stegniy V.N."/>
            <person name="Sharakhova M.V."/>
            <person name="Sharakhov I.V."/>
        </authorList>
    </citation>
    <scope>NUCLEOTIDE SEQUENCE [LARGE SCALE GENOMIC DNA]</scope>
    <source>
        <strain evidence="1 2">ALBI9_A</strain>
    </source>
</reference>
<dbReference type="VEuPathDB" id="VectorBase:AALB014261"/>
<protein>
    <submittedName>
        <fullName evidence="1">Uncharacterized protein</fullName>
    </submittedName>
</protein>
<dbReference type="Proteomes" id="UP000069272">
    <property type="component" value="Chromosome 2R"/>
</dbReference>
<sequence length="84" mass="9404">PASSSPSVAQYIRAVTHTSGWPSCPSWSCEQSFQCCRNSVCILVLLSKFVREPQPWRSIARPRYCVGFVSCTPFLTLKTILAHQ</sequence>
<evidence type="ECO:0000313" key="2">
    <source>
        <dbReference type="Proteomes" id="UP000069272"/>
    </source>
</evidence>
<name>A0A182FX86_ANOAL</name>
<organism evidence="1 2">
    <name type="scientific">Anopheles albimanus</name>
    <name type="common">New world malaria mosquito</name>
    <dbReference type="NCBI Taxonomy" id="7167"/>
    <lineage>
        <taxon>Eukaryota</taxon>
        <taxon>Metazoa</taxon>
        <taxon>Ecdysozoa</taxon>
        <taxon>Arthropoda</taxon>
        <taxon>Hexapoda</taxon>
        <taxon>Insecta</taxon>
        <taxon>Pterygota</taxon>
        <taxon>Neoptera</taxon>
        <taxon>Endopterygota</taxon>
        <taxon>Diptera</taxon>
        <taxon>Nematocera</taxon>
        <taxon>Culicoidea</taxon>
        <taxon>Culicidae</taxon>
        <taxon>Anophelinae</taxon>
        <taxon>Anopheles</taxon>
    </lineage>
</organism>
<dbReference type="AlphaFoldDB" id="A0A182FX86"/>
<accession>A0A182FX86</accession>